<dbReference type="GO" id="GO:0000981">
    <property type="term" value="F:DNA-binding transcription factor activity, RNA polymerase II-specific"/>
    <property type="evidence" value="ECO:0007669"/>
    <property type="project" value="TreeGrafter"/>
</dbReference>
<protein>
    <recommendedName>
        <fullName evidence="7">C2H2-type domain-containing protein</fullName>
    </recommendedName>
</protein>
<keyword evidence="1" id="KW-0479">Metal-binding</keyword>
<dbReference type="PROSITE" id="PS50157">
    <property type="entry name" value="ZINC_FINGER_C2H2_2"/>
    <property type="match status" value="2"/>
</dbReference>
<comment type="caution">
    <text evidence="8">The sequence shown here is derived from an EMBL/GenBank/DDBJ whole genome shotgun (WGS) entry which is preliminary data.</text>
</comment>
<dbReference type="SUPFAM" id="SSF57667">
    <property type="entry name" value="beta-beta-alpha zinc fingers"/>
    <property type="match status" value="1"/>
</dbReference>
<evidence type="ECO:0000313" key="9">
    <source>
        <dbReference type="Proteomes" id="UP001234581"/>
    </source>
</evidence>
<dbReference type="Pfam" id="PF00096">
    <property type="entry name" value="zf-C2H2"/>
    <property type="match status" value="2"/>
</dbReference>
<dbReference type="AlphaFoldDB" id="A0AAD7V4F8"/>
<dbReference type="GO" id="GO:0008270">
    <property type="term" value="F:zinc ion binding"/>
    <property type="evidence" value="ECO:0007669"/>
    <property type="project" value="UniProtKB-KW"/>
</dbReference>
<evidence type="ECO:0000256" key="3">
    <source>
        <dbReference type="ARBA" id="ARBA00022771"/>
    </source>
</evidence>
<dbReference type="GO" id="GO:0005667">
    <property type="term" value="C:transcription regulator complex"/>
    <property type="evidence" value="ECO:0007669"/>
    <property type="project" value="TreeGrafter"/>
</dbReference>
<feature type="compositionally biased region" description="Basic and acidic residues" evidence="6">
    <location>
        <begin position="1"/>
        <end position="13"/>
    </location>
</feature>
<dbReference type="GO" id="GO:0000785">
    <property type="term" value="C:chromatin"/>
    <property type="evidence" value="ECO:0007669"/>
    <property type="project" value="TreeGrafter"/>
</dbReference>
<gene>
    <name evidence="8" type="ORF">O0I10_005432</name>
</gene>
<feature type="domain" description="C2H2-type" evidence="7">
    <location>
        <begin position="43"/>
        <end position="72"/>
    </location>
</feature>
<feature type="compositionally biased region" description="Pro residues" evidence="6">
    <location>
        <begin position="125"/>
        <end position="148"/>
    </location>
</feature>
<evidence type="ECO:0000256" key="5">
    <source>
        <dbReference type="PROSITE-ProRule" id="PRU00042"/>
    </source>
</evidence>
<dbReference type="SMART" id="SM00355">
    <property type="entry name" value="ZnF_C2H2"/>
    <property type="match status" value="2"/>
</dbReference>
<proteinExistence type="predicted"/>
<evidence type="ECO:0000256" key="2">
    <source>
        <dbReference type="ARBA" id="ARBA00022737"/>
    </source>
</evidence>
<name>A0AAD7V4F8_9FUNG</name>
<dbReference type="RefSeq" id="XP_058343622.1">
    <property type="nucleotide sequence ID" value="XM_058485475.1"/>
</dbReference>
<keyword evidence="4" id="KW-0862">Zinc</keyword>
<dbReference type="EMBL" id="JARTCD010000022">
    <property type="protein sequence ID" value="KAJ8658709.1"/>
    <property type="molecule type" value="Genomic_DNA"/>
</dbReference>
<sequence length="241" mass="27434">MQYAVHHDLDRSPPEVPLNSWSVKSDEDTRSSLSMQPLKQHRHICIYPNCGWSFKRYEHLKRHMLVHTGERPHACPFPGCGKRFSRSDNLHAHHRTHLKKRPKHQLHHQQQPSPPTPTTTKKPATPTPTPTPPHHTLPPVDLAPPEPQPQHVLSASASAPHPHPHHHTHHHHQQPPLPQAQAYTYTPMVLDQSDKQPLSFIGYPPASPLCGYGQDQTTDMTSTSLQQFIPDWHPGGVTRRY</sequence>
<keyword evidence="2" id="KW-0677">Repeat</keyword>
<dbReference type="Gene3D" id="3.30.160.60">
    <property type="entry name" value="Classic Zinc Finger"/>
    <property type="match status" value="2"/>
</dbReference>
<dbReference type="GO" id="GO:0000978">
    <property type="term" value="F:RNA polymerase II cis-regulatory region sequence-specific DNA binding"/>
    <property type="evidence" value="ECO:0007669"/>
    <property type="project" value="TreeGrafter"/>
</dbReference>
<dbReference type="PANTHER" id="PTHR14003">
    <property type="entry name" value="TRANSCRIPTIONAL REPRESSOR PROTEIN YY"/>
    <property type="match status" value="1"/>
</dbReference>
<keyword evidence="9" id="KW-1185">Reference proteome</keyword>
<dbReference type="Proteomes" id="UP001234581">
    <property type="component" value="Unassembled WGS sequence"/>
</dbReference>
<evidence type="ECO:0000256" key="6">
    <source>
        <dbReference type="SAM" id="MobiDB-lite"/>
    </source>
</evidence>
<dbReference type="GeneID" id="83212845"/>
<evidence type="ECO:0000256" key="1">
    <source>
        <dbReference type="ARBA" id="ARBA00022723"/>
    </source>
</evidence>
<evidence type="ECO:0000256" key="4">
    <source>
        <dbReference type="ARBA" id="ARBA00022833"/>
    </source>
</evidence>
<organism evidence="8 9">
    <name type="scientific">Lichtheimia ornata</name>
    <dbReference type="NCBI Taxonomy" id="688661"/>
    <lineage>
        <taxon>Eukaryota</taxon>
        <taxon>Fungi</taxon>
        <taxon>Fungi incertae sedis</taxon>
        <taxon>Mucoromycota</taxon>
        <taxon>Mucoromycotina</taxon>
        <taxon>Mucoromycetes</taxon>
        <taxon>Mucorales</taxon>
        <taxon>Lichtheimiaceae</taxon>
        <taxon>Lichtheimia</taxon>
    </lineage>
</organism>
<dbReference type="PROSITE" id="PS00028">
    <property type="entry name" value="ZINC_FINGER_C2H2_1"/>
    <property type="match status" value="2"/>
</dbReference>
<dbReference type="InterPro" id="IPR036236">
    <property type="entry name" value="Znf_C2H2_sf"/>
</dbReference>
<reference evidence="8 9" key="1">
    <citation type="submission" date="2023-03" db="EMBL/GenBank/DDBJ databases">
        <title>Genome sequence of Lichtheimia ornata CBS 291.66.</title>
        <authorList>
            <person name="Mohabir J.T."/>
            <person name="Shea T.P."/>
            <person name="Kurbessoian T."/>
            <person name="Berby B."/>
            <person name="Fontaine J."/>
            <person name="Livny J."/>
            <person name="Gnirke A."/>
            <person name="Stajich J.E."/>
            <person name="Cuomo C.A."/>
        </authorList>
    </citation>
    <scope>NUCLEOTIDE SEQUENCE [LARGE SCALE GENOMIC DNA]</scope>
    <source>
        <strain evidence="8">CBS 291.66</strain>
    </source>
</reference>
<dbReference type="PANTHER" id="PTHR14003:SF19">
    <property type="entry name" value="YY2 TRANSCRIPTION FACTOR"/>
    <property type="match status" value="1"/>
</dbReference>
<evidence type="ECO:0000313" key="8">
    <source>
        <dbReference type="EMBL" id="KAJ8658709.1"/>
    </source>
</evidence>
<dbReference type="InterPro" id="IPR013087">
    <property type="entry name" value="Znf_C2H2_type"/>
</dbReference>
<dbReference type="GO" id="GO:0031519">
    <property type="term" value="C:PcG protein complex"/>
    <property type="evidence" value="ECO:0007669"/>
    <property type="project" value="TreeGrafter"/>
</dbReference>
<keyword evidence="3 5" id="KW-0863">Zinc-finger</keyword>
<feature type="domain" description="C2H2-type" evidence="7">
    <location>
        <begin position="73"/>
        <end position="102"/>
    </location>
</feature>
<feature type="compositionally biased region" description="Basic residues" evidence="6">
    <location>
        <begin position="93"/>
        <end position="107"/>
    </location>
</feature>
<evidence type="ECO:0000259" key="7">
    <source>
        <dbReference type="PROSITE" id="PS50157"/>
    </source>
</evidence>
<accession>A0AAD7V4F8</accession>
<dbReference type="FunFam" id="3.30.160.60:FF:000125">
    <property type="entry name" value="Putative zinc finger protein 143"/>
    <property type="match status" value="1"/>
</dbReference>
<feature type="region of interest" description="Disordered" evidence="6">
    <location>
        <begin position="1"/>
        <end position="25"/>
    </location>
</feature>
<feature type="region of interest" description="Disordered" evidence="6">
    <location>
        <begin position="93"/>
        <end position="177"/>
    </location>
</feature>
<feature type="compositionally biased region" description="Basic residues" evidence="6">
    <location>
        <begin position="162"/>
        <end position="173"/>
    </location>
</feature>